<dbReference type="EMBL" id="FOHV01000007">
    <property type="protein sequence ID" value="SET03056.1"/>
    <property type="molecule type" value="Genomic_DNA"/>
</dbReference>
<dbReference type="GO" id="GO:0009401">
    <property type="term" value="P:phosphoenolpyruvate-dependent sugar phosphotransferase system"/>
    <property type="evidence" value="ECO:0007669"/>
    <property type="project" value="UniProtKB-KW"/>
</dbReference>
<evidence type="ECO:0000313" key="13">
    <source>
        <dbReference type="Proteomes" id="UP000242642"/>
    </source>
</evidence>
<keyword evidence="5" id="KW-0808">Transferase</keyword>
<evidence type="ECO:0000256" key="8">
    <source>
        <dbReference type="ARBA" id="ARBA00037387"/>
    </source>
</evidence>
<evidence type="ECO:0000313" key="12">
    <source>
        <dbReference type="EMBL" id="SET03056.1"/>
    </source>
</evidence>
<accession>A0A1I0B9F7</accession>
<keyword evidence="7" id="KW-0418">Kinase</keyword>
<evidence type="ECO:0000256" key="1">
    <source>
        <dbReference type="ARBA" id="ARBA00004496"/>
    </source>
</evidence>
<evidence type="ECO:0000256" key="3">
    <source>
        <dbReference type="ARBA" id="ARBA00022490"/>
    </source>
</evidence>
<dbReference type="GO" id="GO:0005737">
    <property type="term" value="C:cytoplasm"/>
    <property type="evidence" value="ECO:0007669"/>
    <property type="project" value="UniProtKB-SubCell"/>
</dbReference>
<evidence type="ECO:0000256" key="2">
    <source>
        <dbReference type="ARBA" id="ARBA00022448"/>
    </source>
</evidence>
<dbReference type="SUPFAM" id="SSF55804">
    <property type="entry name" value="Phoshotransferase/anion transport protein"/>
    <property type="match status" value="1"/>
</dbReference>
<dbReference type="InterPro" id="IPR051351">
    <property type="entry name" value="Ascorbate-PTS_EIIA_comp"/>
</dbReference>
<dbReference type="CDD" id="cd00211">
    <property type="entry name" value="PTS_IIA_fru"/>
    <property type="match status" value="1"/>
</dbReference>
<proteinExistence type="predicted"/>
<comment type="function">
    <text evidence="8">The phosphoenolpyruvate-dependent sugar phosphotransferase system (sugar PTS), a major carbohydrate active transport system, catalyzes the phosphorylation of incoming sugar substrates concomitantly with their translocation across the cell membrane. The enzyme II UlaABC PTS system is involved in ascorbate transport.</text>
</comment>
<keyword evidence="6" id="KW-0598">Phosphotransferase system</keyword>
<dbReference type="AlphaFoldDB" id="A0A1I0B9F7"/>
<keyword evidence="13" id="KW-1185">Reference proteome</keyword>
<evidence type="ECO:0000259" key="11">
    <source>
        <dbReference type="PROSITE" id="PS51094"/>
    </source>
</evidence>
<dbReference type="STRING" id="1123402.SAMN02583745_01182"/>
<dbReference type="GO" id="GO:0016301">
    <property type="term" value="F:kinase activity"/>
    <property type="evidence" value="ECO:0007669"/>
    <property type="project" value="UniProtKB-KW"/>
</dbReference>
<keyword evidence="4" id="KW-0597">Phosphoprotein</keyword>
<dbReference type="InterPro" id="IPR002178">
    <property type="entry name" value="PTS_EIIA_type-2_dom"/>
</dbReference>
<dbReference type="PANTHER" id="PTHR36203:SF1">
    <property type="entry name" value="ASCORBATE-SPECIFIC PTS SYSTEM EIIA COMPONENT"/>
    <property type="match status" value="1"/>
</dbReference>
<gene>
    <name evidence="12" type="ORF">SAMN02583745_01182</name>
</gene>
<feature type="domain" description="PTS EIIA type-2" evidence="11">
    <location>
        <begin position="6"/>
        <end position="153"/>
    </location>
</feature>
<keyword evidence="3" id="KW-0963">Cytoplasm</keyword>
<dbReference type="Proteomes" id="UP000242642">
    <property type="component" value="Unassembled WGS sequence"/>
</dbReference>
<evidence type="ECO:0000256" key="6">
    <source>
        <dbReference type="ARBA" id="ARBA00022683"/>
    </source>
</evidence>
<sequence>MKFKQSLIENDSILLNASAEDWQSAIKLGTDMLEKTGAITANYYQAIIKAVDTLGPYIILAPNLAMPHARPEDGVNCTAFALVTLKTPVYFPSEDDPVDVLITLAGSSSDEHIAILQEVTQVLDDESSETGINLDRIRTCKNKYDIYQVIDESLK</sequence>
<dbReference type="Pfam" id="PF00359">
    <property type="entry name" value="PTS_EIIA_2"/>
    <property type="match status" value="1"/>
</dbReference>
<dbReference type="InterPro" id="IPR016152">
    <property type="entry name" value="PTrfase/Anion_transptr"/>
</dbReference>
<keyword evidence="2" id="KW-0813">Transport</keyword>
<evidence type="ECO:0000256" key="4">
    <source>
        <dbReference type="ARBA" id="ARBA00022553"/>
    </source>
</evidence>
<protein>
    <recommendedName>
        <fullName evidence="9">Ascorbate-specific PTS system EIIA component</fullName>
    </recommendedName>
    <alternativeName>
        <fullName evidence="10">Ascorbate-specific phosphotransferase enzyme IIA component</fullName>
    </alternativeName>
</protein>
<evidence type="ECO:0000256" key="5">
    <source>
        <dbReference type="ARBA" id="ARBA00022679"/>
    </source>
</evidence>
<dbReference type="PROSITE" id="PS51094">
    <property type="entry name" value="PTS_EIIA_TYPE_2"/>
    <property type="match status" value="1"/>
</dbReference>
<evidence type="ECO:0000256" key="9">
    <source>
        <dbReference type="ARBA" id="ARBA00041175"/>
    </source>
</evidence>
<dbReference type="RefSeq" id="WP_093318562.1">
    <property type="nucleotide sequence ID" value="NZ_FOHV01000007.1"/>
</dbReference>
<evidence type="ECO:0000256" key="7">
    <source>
        <dbReference type="ARBA" id="ARBA00022777"/>
    </source>
</evidence>
<dbReference type="Gene3D" id="3.40.930.10">
    <property type="entry name" value="Mannitol-specific EII, Chain A"/>
    <property type="match status" value="1"/>
</dbReference>
<name>A0A1I0B9F7_9GAMM</name>
<comment type="subcellular location">
    <subcellularLocation>
        <location evidence="1">Cytoplasm</location>
    </subcellularLocation>
</comment>
<organism evidence="12 13">
    <name type="scientific">Thorsellia anophelis DSM 18579</name>
    <dbReference type="NCBI Taxonomy" id="1123402"/>
    <lineage>
        <taxon>Bacteria</taxon>
        <taxon>Pseudomonadati</taxon>
        <taxon>Pseudomonadota</taxon>
        <taxon>Gammaproteobacteria</taxon>
        <taxon>Enterobacterales</taxon>
        <taxon>Thorselliaceae</taxon>
        <taxon>Thorsellia</taxon>
    </lineage>
</organism>
<evidence type="ECO:0000256" key="10">
    <source>
        <dbReference type="ARBA" id="ARBA00042072"/>
    </source>
</evidence>
<dbReference type="PANTHER" id="PTHR36203">
    <property type="entry name" value="ASCORBATE-SPECIFIC PTS SYSTEM EIIA COMPONENT"/>
    <property type="match status" value="1"/>
</dbReference>
<reference evidence="13" key="1">
    <citation type="submission" date="2016-10" db="EMBL/GenBank/DDBJ databases">
        <authorList>
            <person name="Varghese N."/>
            <person name="Submissions S."/>
        </authorList>
    </citation>
    <scope>NUCLEOTIDE SEQUENCE [LARGE SCALE GENOMIC DNA]</scope>
    <source>
        <strain evidence="13">DSM 18579</strain>
    </source>
</reference>
<dbReference type="OrthoDB" id="1634238at2"/>